<reference evidence="1 2" key="1">
    <citation type="submission" date="2006-08" db="EMBL/GenBank/DDBJ databases">
        <title>Complete sequence of Shewanella frigidimarina NCIMB 400.</title>
        <authorList>
            <consortium name="US DOE Joint Genome Institute"/>
            <person name="Copeland A."/>
            <person name="Lucas S."/>
            <person name="Lapidus A."/>
            <person name="Barry K."/>
            <person name="Detter J.C."/>
            <person name="Glavina del Rio T."/>
            <person name="Hammon N."/>
            <person name="Israni S."/>
            <person name="Dalin E."/>
            <person name="Tice H."/>
            <person name="Pitluck S."/>
            <person name="Fredrickson J.K."/>
            <person name="Kolker E."/>
            <person name="McCuel L.A."/>
            <person name="DiChristina T."/>
            <person name="Nealson K.H."/>
            <person name="Newman D."/>
            <person name="Tiedje J.M."/>
            <person name="Zhou J."/>
            <person name="Romine M.F."/>
            <person name="Culley D.E."/>
            <person name="Serres M."/>
            <person name="Chertkov O."/>
            <person name="Brettin T."/>
            <person name="Bruce D."/>
            <person name="Han C."/>
            <person name="Tapia R."/>
            <person name="Gilna P."/>
            <person name="Schmutz J."/>
            <person name="Larimer F."/>
            <person name="Land M."/>
            <person name="Hauser L."/>
            <person name="Kyrpides N."/>
            <person name="Mikhailova N."/>
            <person name="Richardson P."/>
        </authorList>
    </citation>
    <scope>NUCLEOTIDE SEQUENCE [LARGE SCALE GENOMIC DNA]</scope>
    <source>
        <strain evidence="1 2">NCIMB 400</strain>
    </source>
</reference>
<dbReference type="GeneID" id="41837036"/>
<proteinExistence type="predicted"/>
<dbReference type="KEGG" id="sfr:Sfri_1670"/>
<name>Q083P4_SHEFN</name>
<gene>
    <name evidence="1" type="ordered locus">Sfri_1670</name>
</gene>
<organism evidence="1 2">
    <name type="scientific">Shewanella frigidimarina (strain NCIMB 400)</name>
    <dbReference type="NCBI Taxonomy" id="318167"/>
    <lineage>
        <taxon>Bacteria</taxon>
        <taxon>Pseudomonadati</taxon>
        <taxon>Pseudomonadota</taxon>
        <taxon>Gammaproteobacteria</taxon>
        <taxon>Alteromonadales</taxon>
        <taxon>Shewanellaceae</taxon>
        <taxon>Shewanella</taxon>
    </lineage>
</organism>
<accession>Q083P4</accession>
<dbReference type="eggNOG" id="ENOG50339K2">
    <property type="taxonomic scope" value="Bacteria"/>
</dbReference>
<sequence>MFNYNPRGENLRALEQNILKFRALEMVMILFYVEEIKSLALRTIKVTDEFRKLHSNIDERLPDGTKKIYTKLWKLLVAENILSVEDSKDIEKIIDYRNDIAHSIQELVFDLNVDTYSKSLVKFSGSKYEYGVLERLKKYKESMYEEFSSKYIFELNMKSVLFSQAERTYLLELNRLDKKIIRLLELRKIENKEIGDEMSLLNNEMLNDLRPYHPNNFKNNKQLTSRGVFCMNTLFKLNVSNILVSYLMRVSLGSVNKRKSKWLENNS</sequence>
<dbReference type="RefSeq" id="WP_011637137.1">
    <property type="nucleotide sequence ID" value="NC_008345.1"/>
</dbReference>
<dbReference type="OrthoDB" id="7551047at2"/>
<evidence type="ECO:0000313" key="2">
    <source>
        <dbReference type="Proteomes" id="UP000000684"/>
    </source>
</evidence>
<protein>
    <submittedName>
        <fullName evidence="1">Uncharacterized protein</fullName>
    </submittedName>
</protein>
<dbReference type="HOGENOM" id="CLU_1018202_0_0_6"/>
<dbReference type="EMBL" id="CP000447">
    <property type="protein sequence ID" value="ABI71521.1"/>
    <property type="molecule type" value="Genomic_DNA"/>
</dbReference>
<keyword evidence="2" id="KW-1185">Reference proteome</keyword>
<evidence type="ECO:0000313" key="1">
    <source>
        <dbReference type="EMBL" id="ABI71521.1"/>
    </source>
</evidence>
<dbReference type="AlphaFoldDB" id="Q083P4"/>
<dbReference type="Proteomes" id="UP000000684">
    <property type="component" value="Chromosome"/>
</dbReference>